<evidence type="ECO:0000256" key="1">
    <source>
        <dbReference type="ARBA" id="ARBA00022448"/>
    </source>
</evidence>
<keyword evidence="16" id="KW-1185">Reference proteome</keyword>
<keyword evidence="7 12" id="KW-0472">Membrane</keyword>
<keyword evidence="8 12" id="KW-0066">ATP synthesis</keyword>
<evidence type="ECO:0000256" key="5">
    <source>
        <dbReference type="ARBA" id="ARBA00022989"/>
    </source>
</evidence>
<dbReference type="CDD" id="cd06503">
    <property type="entry name" value="ATP-synt_Fo_b"/>
    <property type="match status" value="1"/>
</dbReference>
<evidence type="ECO:0000256" key="6">
    <source>
        <dbReference type="ARBA" id="ARBA00023065"/>
    </source>
</evidence>
<dbReference type="GO" id="GO:0046933">
    <property type="term" value="F:proton-transporting ATP synthase activity, rotational mechanism"/>
    <property type="evidence" value="ECO:0007669"/>
    <property type="project" value="UniProtKB-UniRule"/>
</dbReference>
<comment type="function">
    <text evidence="9 12">F(1)F(0) ATP synthase produces ATP from ADP in the presence of a proton or sodium gradient. F-type ATPases consist of two structural domains, F(1) containing the extramembraneous catalytic core and F(0) containing the membrane proton channel, linked together by a central stalk and a peripheral stalk. During catalysis, ATP synthesis in the catalytic domain of F(1) is coupled via a rotary mechanism of the central stalk subunits to proton translocation.</text>
</comment>
<keyword evidence="14" id="KW-0175">Coiled coil</keyword>
<dbReference type="Proteomes" id="UP000321567">
    <property type="component" value="Unassembled WGS sequence"/>
</dbReference>
<evidence type="ECO:0000256" key="2">
    <source>
        <dbReference type="ARBA" id="ARBA00022547"/>
    </source>
</evidence>
<evidence type="ECO:0000256" key="12">
    <source>
        <dbReference type="HAMAP-Rule" id="MF_01398"/>
    </source>
</evidence>
<organism evidence="15 16">
    <name type="scientific">Pararhodospirillum oryzae</name>
    <dbReference type="NCBI Taxonomy" id="478448"/>
    <lineage>
        <taxon>Bacteria</taxon>
        <taxon>Pseudomonadati</taxon>
        <taxon>Pseudomonadota</taxon>
        <taxon>Alphaproteobacteria</taxon>
        <taxon>Rhodospirillales</taxon>
        <taxon>Rhodospirillaceae</taxon>
        <taxon>Pararhodospirillum</taxon>
    </lineage>
</organism>
<reference evidence="15 16" key="1">
    <citation type="submission" date="2019-07" db="EMBL/GenBank/DDBJ databases">
        <title>Whole genome shotgun sequence of Rhodospirillum oryzae NBRC 107573.</title>
        <authorList>
            <person name="Hosoyama A."/>
            <person name="Uohara A."/>
            <person name="Ohji S."/>
            <person name="Ichikawa N."/>
        </authorList>
    </citation>
    <scope>NUCLEOTIDE SEQUENCE [LARGE SCALE GENOMIC DNA]</scope>
    <source>
        <strain evidence="15 16">NBRC 107573</strain>
    </source>
</reference>
<evidence type="ECO:0000256" key="11">
    <source>
        <dbReference type="ARBA" id="ARBA00037847"/>
    </source>
</evidence>
<evidence type="ECO:0000256" key="7">
    <source>
        <dbReference type="ARBA" id="ARBA00023136"/>
    </source>
</evidence>
<accession>A0A512H5E7</accession>
<dbReference type="RefSeq" id="WP_147162740.1">
    <property type="nucleotide sequence ID" value="NZ_BJZO01000014.1"/>
</dbReference>
<evidence type="ECO:0000256" key="9">
    <source>
        <dbReference type="ARBA" id="ARBA00025198"/>
    </source>
</evidence>
<name>A0A512H5E7_9PROT</name>
<evidence type="ECO:0000313" key="15">
    <source>
        <dbReference type="EMBL" id="GEO80689.1"/>
    </source>
</evidence>
<sequence>MPQFDFSTFPSQILWLVITIFALYLVMTRMAIPRLAEVLDQRQKMMDDDLEQAERLKSQTEAAIAAYETALAEARAKAHAEIRAVTEAADRATAERTAEVNARLAVQIKDGETRIVKARDAALANVREVAATVAQGIVSRLAGLSLDTKRVDGAVATALKEHGR</sequence>
<feature type="transmembrane region" description="Helical" evidence="12">
    <location>
        <begin position="12"/>
        <end position="32"/>
    </location>
</feature>
<comment type="similarity">
    <text evidence="12 13">Belongs to the ATPase B chain family.</text>
</comment>
<keyword evidence="12" id="KW-1003">Cell membrane</keyword>
<dbReference type="GO" id="GO:0005886">
    <property type="term" value="C:plasma membrane"/>
    <property type="evidence" value="ECO:0007669"/>
    <property type="project" value="UniProtKB-SubCell"/>
</dbReference>
<evidence type="ECO:0000256" key="14">
    <source>
        <dbReference type="SAM" id="Coils"/>
    </source>
</evidence>
<keyword evidence="6 12" id="KW-0406">Ion transport</keyword>
<dbReference type="HAMAP" id="MF_01398">
    <property type="entry name" value="ATP_synth_b_bprime"/>
    <property type="match status" value="1"/>
</dbReference>
<evidence type="ECO:0000256" key="3">
    <source>
        <dbReference type="ARBA" id="ARBA00022692"/>
    </source>
</evidence>
<evidence type="ECO:0000313" key="16">
    <source>
        <dbReference type="Proteomes" id="UP000321567"/>
    </source>
</evidence>
<evidence type="ECO:0000256" key="13">
    <source>
        <dbReference type="RuleBase" id="RU003848"/>
    </source>
</evidence>
<evidence type="ECO:0000256" key="8">
    <source>
        <dbReference type="ARBA" id="ARBA00023310"/>
    </source>
</evidence>
<keyword evidence="3 12" id="KW-0812">Transmembrane</keyword>
<dbReference type="AlphaFoldDB" id="A0A512H5E7"/>
<dbReference type="OrthoDB" id="9805716at2"/>
<comment type="function">
    <text evidence="10">Component of the F(0) channel, it forms part of the peripheral stalk, linking F(1) to F(0). The b'-subunit is a diverged and duplicated form of b found in plants and photosynthetic bacteria.</text>
</comment>
<evidence type="ECO:0000256" key="4">
    <source>
        <dbReference type="ARBA" id="ARBA00022781"/>
    </source>
</evidence>
<dbReference type="GO" id="GO:0045259">
    <property type="term" value="C:proton-transporting ATP synthase complex"/>
    <property type="evidence" value="ECO:0007669"/>
    <property type="project" value="UniProtKB-KW"/>
</dbReference>
<protein>
    <recommendedName>
        <fullName evidence="12">ATP synthase subunit b</fullName>
    </recommendedName>
    <alternativeName>
        <fullName evidence="12">ATP synthase F(0) sector subunit b</fullName>
    </alternativeName>
    <alternativeName>
        <fullName evidence="12">ATPase subunit I</fullName>
    </alternativeName>
    <alternativeName>
        <fullName evidence="12">F-type ATPase subunit b</fullName>
        <shortName evidence="12">F-ATPase subunit b</shortName>
    </alternativeName>
</protein>
<comment type="subcellular location">
    <subcellularLocation>
        <location evidence="12">Cell membrane</location>
        <topology evidence="12">Single-pass membrane protein</topology>
    </subcellularLocation>
    <subcellularLocation>
        <location evidence="11">Endomembrane system</location>
        <topology evidence="11">Single-pass membrane protein</topology>
    </subcellularLocation>
</comment>
<dbReference type="InterPro" id="IPR002146">
    <property type="entry name" value="ATP_synth_b/b'su_bac/chlpt"/>
</dbReference>
<keyword evidence="2 12" id="KW-0138">CF(0)</keyword>
<keyword evidence="1 12" id="KW-0813">Transport</keyword>
<evidence type="ECO:0000256" key="10">
    <source>
        <dbReference type="ARBA" id="ARBA00025614"/>
    </source>
</evidence>
<dbReference type="EMBL" id="BJZO01000014">
    <property type="protein sequence ID" value="GEO80689.1"/>
    <property type="molecule type" value="Genomic_DNA"/>
</dbReference>
<comment type="subunit">
    <text evidence="12">F-type ATPases have 2 components, F(1) - the catalytic core - and F(0) - the membrane proton channel. F(1) has five subunits: alpha(3), beta(3), gamma(1), delta(1), epsilon(1). F(0) has three main subunits: a(1), b(2) and c(10-14). The alpha and beta chains form an alternating ring which encloses part of the gamma chain. F(1) is attached to F(0) by a central stalk formed by the gamma and epsilon chains, while a peripheral stalk is formed by the delta and b chains.</text>
</comment>
<dbReference type="GO" id="GO:0012505">
    <property type="term" value="C:endomembrane system"/>
    <property type="evidence" value="ECO:0007669"/>
    <property type="project" value="UniProtKB-SubCell"/>
</dbReference>
<comment type="caution">
    <text evidence="15">The sequence shown here is derived from an EMBL/GenBank/DDBJ whole genome shotgun (WGS) entry which is preliminary data.</text>
</comment>
<feature type="coiled-coil region" evidence="14">
    <location>
        <begin position="36"/>
        <end position="95"/>
    </location>
</feature>
<gene>
    <name evidence="15" type="primary">atpF2</name>
    <name evidence="12" type="synonym">atpF</name>
    <name evidence="15" type="ORF">ROR02_08200</name>
</gene>
<proteinExistence type="inferred from homology"/>
<dbReference type="Pfam" id="PF00430">
    <property type="entry name" value="ATP-synt_B"/>
    <property type="match status" value="1"/>
</dbReference>
<keyword evidence="5 12" id="KW-1133">Transmembrane helix</keyword>
<keyword evidence="4 12" id="KW-0375">Hydrogen ion transport</keyword>